<dbReference type="PROSITE" id="PS51318">
    <property type="entry name" value="TAT"/>
    <property type="match status" value="1"/>
</dbReference>
<dbReference type="InterPro" id="IPR006311">
    <property type="entry name" value="TAT_signal"/>
</dbReference>
<dbReference type="Proteomes" id="UP000297535">
    <property type="component" value="Unassembled WGS sequence"/>
</dbReference>
<dbReference type="PANTHER" id="PTHR37315">
    <property type="entry name" value="UPF0311 PROTEIN BLR7842"/>
    <property type="match status" value="1"/>
</dbReference>
<evidence type="ECO:0000256" key="1">
    <source>
        <dbReference type="HAMAP-Rule" id="MF_00775"/>
    </source>
</evidence>
<comment type="similarity">
    <text evidence="1">Belongs to the UPF0311 family.</text>
</comment>
<comment type="caution">
    <text evidence="2">The sequence shown here is derived from an EMBL/GenBank/DDBJ whole genome shotgun (WGS) entry which is preliminary data.</text>
</comment>
<evidence type="ECO:0000313" key="2">
    <source>
        <dbReference type="EMBL" id="TGE01762.1"/>
    </source>
</evidence>
<dbReference type="AlphaFoldDB" id="A0A4Z0NVQ1"/>
<dbReference type="OrthoDB" id="5294829at2"/>
<dbReference type="Pfam" id="PF11578">
    <property type="entry name" value="DUF3237"/>
    <property type="match status" value="1"/>
</dbReference>
<protein>
    <recommendedName>
        <fullName evidence="1">UPF0311 protein EU555_03565</fullName>
    </recommendedName>
</protein>
<organism evidence="2 3">
    <name type="scientific">Methylobacterium nonmethylotrophicum</name>
    <dbReference type="NCBI Taxonomy" id="1141884"/>
    <lineage>
        <taxon>Bacteria</taxon>
        <taxon>Pseudomonadati</taxon>
        <taxon>Pseudomonadota</taxon>
        <taxon>Alphaproteobacteria</taxon>
        <taxon>Hyphomicrobiales</taxon>
        <taxon>Methylobacteriaceae</taxon>
        <taxon>Methylobacterium</taxon>
    </lineage>
</organism>
<accession>A0A4Z0NVQ1</accession>
<name>A0A4Z0NVQ1_9HYPH</name>
<gene>
    <name evidence="2" type="ORF">EU555_03565</name>
</gene>
<dbReference type="InterPro" id="IPR020915">
    <property type="entry name" value="UPF0311"/>
</dbReference>
<keyword evidence="3" id="KW-1185">Reference proteome</keyword>
<proteinExistence type="inferred from homology"/>
<dbReference type="Gene3D" id="2.40.160.20">
    <property type="match status" value="1"/>
</dbReference>
<dbReference type="RefSeq" id="WP_135413076.1">
    <property type="nucleotide sequence ID" value="NZ_SRLB01000002.1"/>
</dbReference>
<sequence length="190" mass="20141">MSDHEPPILARRTLLLAGAGLAGAGLPLGGTAAAEGAPPEGALTDLPLVPPRTEFVYEAVVEIAPLVPLGDSPLGERRIVPITGGRFQGPRIRGTVLPGGADRQLVRKDGVRRLDALYEMQAEDGAILTVRNQVLIDPGRDGAPDYRFSTIEVTAPEGPHAWLNRLVLVGTLTSLRPAREAVLVRAFRLA</sequence>
<dbReference type="PANTHER" id="PTHR37315:SF1">
    <property type="entry name" value="UPF0311 PROTEIN BLR7842"/>
    <property type="match status" value="1"/>
</dbReference>
<reference evidence="2 3" key="1">
    <citation type="submission" date="2019-04" db="EMBL/GenBank/DDBJ databases">
        <authorList>
            <person name="Feng G."/>
            <person name="Zhu H."/>
        </authorList>
    </citation>
    <scope>NUCLEOTIDE SEQUENCE [LARGE SCALE GENOMIC DNA]</scope>
    <source>
        <strain evidence="2 3">6HR-1</strain>
    </source>
</reference>
<evidence type="ECO:0000313" key="3">
    <source>
        <dbReference type="Proteomes" id="UP000297535"/>
    </source>
</evidence>
<dbReference type="EMBL" id="SRLB01000002">
    <property type="protein sequence ID" value="TGE01762.1"/>
    <property type="molecule type" value="Genomic_DNA"/>
</dbReference>
<dbReference type="HAMAP" id="MF_00775">
    <property type="entry name" value="UPF0311"/>
    <property type="match status" value="1"/>
</dbReference>